<dbReference type="Proteomes" id="UP000250140">
    <property type="component" value="Unassembled WGS sequence"/>
</dbReference>
<keyword evidence="3" id="KW-1185">Reference proteome</keyword>
<accession>A0A8E2EQN5</accession>
<evidence type="ECO:0000313" key="2">
    <source>
        <dbReference type="EMBL" id="OCL03117.1"/>
    </source>
</evidence>
<feature type="compositionally biased region" description="Low complexity" evidence="1">
    <location>
        <begin position="307"/>
        <end position="321"/>
    </location>
</feature>
<evidence type="ECO:0000313" key="3">
    <source>
        <dbReference type="Proteomes" id="UP000250140"/>
    </source>
</evidence>
<name>A0A8E2EQN5_9PEZI</name>
<evidence type="ECO:0000256" key="1">
    <source>
        <dbReference type="SAM" id="MobiDB-lite"/>
    </source>
</evidence>
<dbReference type="OrthoDB" id="5138418at2759"/>
<feature type="region of interest" description="Disordered" evidence="1">
    <location>
        <begin position="275"/>
        <end position="385"/>
    </location>
</feature>
<proteinExistence type="predicted"/>
<feature type="region of interest" description="Disordered" evidence="1">
    <location>
        <begin position="83"/>
        <end position="103"/>
    </location>
</feature>
<dbReference type="AlphaFoldDB" id="A0A8E2EQN5"/>
<feature type="compositionally biased region" description="Polar residues" evidence="1">
    <location>
        <begin position="363"/>
        <end position="378"/>
    </location>
</feature>
<protein>
    <submittedName>
        <fullName evidence="2">Uncharacterized protein</fullName>
    </submittedName>
</protein>
<gene>
    <name evidence="2" type="ORF">AOQ84DRAFT_303434</name>
</gene>
<feature type="region of interest" description="Disordered" evidence="1">
    <location>
        <begin position="1"/>
        <end position="54"/>
    </location>
</feature>
<dbReference type="EMBL" id="KV750804">
    <property type="protein sequence ID" value="OCL03117.1"/>
    <property type="molecule type" value="Genomic_DNA"/>
</dbReference>
<sequence length="435" mass="47722">MPGSYGPSLPQMHDKHTGRPSYFFAPPPHGPAVTRRAGRQLGELGGFQESKKRSRHGISDAYFTTQYSTKGDRYSGASIASSIDRSAGAKSPPPLASTKYLLSGGTETPPTFANALRDDDEYNDLEYRRGIWTAPTSPALGSVKSAMNAEERLESSQNGTNPWVLSQLLNLVGGVAGKMWQFCRVPFQGFHAGGGQGYNIDTQGKITDSSLWEDIDPNPMKIFESHTPLPGRFPEENFGVRSIASIASAEDTPVRSSKRLCTHDGWVMVGNVDNIDSRASSPRLSERRTPSIAKAHSPSQIPRPVQSRIGSGTRGSSTRPSLLPVSRRTSHARTSTTYHSGSPAVRPNKSVPSSSPRAREYSRQSYTSPVLFQGHNTSPLPPDSQRLINKIRRDEMEEEARMRKMSAQAKAMLKEAREALGTKYEIEDVDEFMNL</sequence>
<reference evidence="2 3" key="1">
    <citation type="journal article" date="2016" name="Nat. Commun.">
        <title>Ectomycorrhizal ecology is imprinted in the genome of the dominant symbiotic fungus Cenococcum geophilum.</title>
        <authorList>
            <consortium name="DOE Joint Genome Institute"/>
            <person name="Peter M."/>
            <person name="Kohler A."/>
            <person name="Ohm R.A."/>
            <person name="Kuo A."/>
            <person name="Krutzmann J."/>
            <person name="Morin E."/>
            <person name="Arend M."/>
            <person name="Barry K.W."/>
            <person name="Binder M."/>
            <person name="Choi C."/>
            <person name="Clum A."/>
            <person name="Copeland A."/>
            <person name="Grisel N."/>
            <person name="Haridas S."/>
            <person name="Kipfer T."/>
            <person name="LaButti K."/>
            <person name="Lindquist E."/>
            <person name="Lipzen A."/>
            <person name="Maire R."/>
            <person name="Meier B."/>
            <person name="Mihaltcheva S."/>
            <person name="Molinier V."/>
            <person name="Murat C."/>
            <person name="Poggeler S."/>
            <person name="Quandt C.A."/>
            <person name="Sperisen C."/>
            <person name="Tritt A."/>
            <person name="Tisserant E."/>
            <person name="Crous P.W."/>
            <person name="Henrissat B."/>
            <person name="Nehls U."/>
            <person name="Egli S."/>
            <person name="Spatafora J.W."/>
            <person name="Grigoriev I.V."/>
            <person name="Martin F.M."/>
        </authorList>
    </citation>
    <scope>NUCLEOTIDE SEQUENCE [LARGE SCALE GENOMIC DNA]</scope>
    <source>
        <strain evidence="2 3">CBS 207.34</strain>
    </source>
</reference>
<organism evidence="2 3">
    <name type="scientific">Glonium stellatum</name>
    <dbReference type="NCBI Taxonomy" id="574774"/>
    <lineage>
        <taxon>Eukaryota</taxon>
        <taxon>Fungi</taxon>
        <taxon>Dikarya</taxon>
        <taxon>Ascomycota</taxon>
        <taxon>Pezizomycotina</taxon>
        <taxon>Dothideomycetes</taxon>
        <taxon>Pleosporomycetidae</taxon>
        <taxon>Gloniales</taxon>
        <taxon>Gloniaceae</taxon>
        <taxon>Glonium</taxon>
    </lineage>
</organism>